<dbReference type="Proteomes" id="UP001437256">
    <property type="component" value="Unassembled WGS sequence"/>
</dbReference>
<keyword evidence="2" id="KW-1185">Reference proteome</keyword>
<organism evidence="1 2">
    <name type="scientific">Marasmius tenuissimus</name>
    <dbReference type="NCBI Taxonomy" id="585030"/>
    <lineage>
        <taxon>Eukaryota</taxon>
        <taxon>Fungi</taxon>
        <taxon>Dikarya</taxon>
        <taxon>Basidiomycota</taxon>
        <taxon>Agaricomycotina</taxon>
        <taxon>Agaricomycetes</taxon>
        <taxon>Agaricomycetidae</taxon>
        <taxon>Agaricales</taxon>
        <taxon>Marasmiineae</taxon>
        <taxon>Marasmiaceae</taxon>
        <taxon>Marasmius</taxon>
    </lineage>
</organism>
<evidence type="ECO:0000313" key="2">
    <source>
        <dbReference type="Proteomes" id="UP001437256"/>
    </source>
</evidence>
<name>A0ABR2ZDI2_9AGAR</name>
<comment type="caution">
    <text evidence="1">The sequence shown here is derived from an EMBL/GenBank/DDBJ whole genome shotgun (WGS) entry which is preliminary data.</text>
</comment>
<evidence type="ECO:0000313" key="1">
    <source>
        <dbReference type="EMBL" id="KAL0059049.1"/>
    </source>
</evidence>
<protein>
    <submittedName>
        <fullName evidence="1">Uncharacterized protein</fullName>
    </submittedName>
</protein>
<reference evidence="1 2" key="1">
    <citation type="submission" date="2024-05" db="EMBL/GenBank/DDBJ databases">
        <title>A draft genome resource for the thread blight pathogen Marasmius tenuissimus strain MS-2.</title>
        <authorList>
            <person name="Yulfo-Soto G.E."/>
            <person name="Baruah I.K."/>
            <person name="Amoako-Attah I."/>
            <person name="Bukari Y."/>
            <person name="Meinhardt L.W."/>
            <person name="Bailey B.A."/>
            <person name="Cohen S.P."/>
        </authorList>
    </citation>
    <scope>NUCLEOTIDE SEQUENCE [LARGE SCALE GENOMIC DNA]</scope>
    <source>
        <strain evidence="1 2">MS-2</strain>
    </source>
</reference>
<proteinExistence type="predicted"/>
<gene>
    <name evidence="1" type="ORF">AAF712_014226</name>
</gene>
<accession>A0ABR2ZDI2</accession>
<dbReference type="EMBL" id="JBBXMP010000252">
    <property type="protein sequence ID" value="KAL0059049.1"/>
    <property type="molecule type" value="Genomic_DNA"/>
</dbReference>
<sequence>MVVVNSLIDEMWLLPRETAIRKLEPKIGECLLGIEFLLDRWVLGVYADGFLNIWDLAAGEQGCIWSHARTEREKCSSYVANFDSETLRVTLGMMTIATAPIRQAAMIYEIQLSDMGPPVFNILCTFPISSSSIIRQLDLSRRFVILSRQCTVNILRWNDDCDVVLEQDTNSIRTHLEELEEMYTTIHALKVIDPYLFVLKTRSVELHPLPQGLLLESCRTISFPVLRHQFRTYNFRAFYLTDIETREDSYVLKFLASDVIQGLFLFRAIVTIPSDDQNDPTLTVETLYVYPMAPGIPVRRSGPSPDKAALVADAGPQERLVHNTGHVRSPFFISACALGPQGKRGVWIERRRGVMDKNIVACRFTPETLQRDNADSEDPDLPILLAGQIVHTLRSYDLNGEQLSQYWALSF</sequence>